<reference evidence="1 2" key="1">
    <citation type="submission" date="2018-10" db="EMBL/GenBank/DDBJ databases">
        <title>A high-quality apple genome assembly.</title>
        <authorList>
            <person name="Hu J."/>
        </authorList>
    </citation>
    <scope>NUCLEOTIDE SEQUENCE [LARGE SCALE GENOMIC DNA]</scope>
    <source>
        <strain evidence="2">cv. HFTH1</strain>
        <tissue evidence="1">Young leaf</tissue>
    </source>
</reference>
<dbReference type="EMBL" id="RDQH01000341">
    <property type="protein sequence ID" value="RXH75753.1"/>
    <property type="molecule type" value="Genomic_DNA"/>
</dbReference>
<evidence type="ECO:0000313" key="1">
    <source>
        <dbReference type="EMBL" id="RXH75753.1"/>
    </source>
</evidence>
<organism evidence="1 2">
    <name type="scientific">Malus domestica</name>
    <name type="common">Apple</name>
    <name type="synonym">Pyrus malus</name>
    <dbReference type="NCBI Taxonomy" id="3750"/>
    <lineage>
        <taxon>Eukaryota</taxon>
        <taxon>Viridiplantae</taxon>
        <taxon>Streptophyta</taxon>
        <taxon>Embryophyta</taxon>
        <taxon>Tracheophyta</taxon>
        <taxon>Spermatophyta</taxon>
        <taxon>Magnoliopsida</taxon>
        <taxon>eudicotyledons</taxon>
        <taxon>Gunneridae</taxon>
        <taxon>Pentapetalae</taxon>
        <taxon>rosids</taxon>
        <taxon>fabids</taxon>
        <taxon>Rosales</taxon>
        <taxon>Rosaceae</taxon>
        <taxon>Amygdaloideae</taxon>
        <taxon>Maleae</taxon>
        <taxon>Malus</taxon>
    </lineage>
</organism>
<keyword evidence="2" id="KW-1185">Reference proteome</keyword>
<name>A0A498I3T8_MALDO</name>
<sequence length="65" mass="7808">MFMKITKKPAKKGKTEKTEAKQKKEYLQYRCNMTEFADAMKIYNLMLQRCQDVCDELAKHYFGVY</sequence>
<dbReference type="AlphaFoldDB" id="A0A498I3T8"/>
<evidence type="ECO:0000313" key="2">
    <source>
        <dbReference type="Proteomes" id="UP000290289"/>
    </source>
</evidence>
<accession>A0A498I3T8</accession>
<dbReference type="Proteomes" id="UP000290289">
    <property type="component" value="Chromosome 15"/>
</dbReference>
<gene>
    <name evidence="1" type="ORF">DVH24_039452</name>
</gene>
<proteinExistence type="predicted"/>
<protein>
    <submittedName>
        <fullName evidence="1">Uncharacterized protein</fullName>
    </submittedName>
</protein>
<comment type="caution">
    <text evidence="1">The sequence shown here is derived from an EMBL/GenBank/DDBJ whole genome shotgun (WGS) entry which is preliminary data.</text>
</comment>